<dbReference type="EMBL" id="FQYU01000003">
    <property type="protein sequence ID" value="SHJ26642.1"/>
    <property type="molecule type" value="Genomic_DNA"/>
</dbReference>
<reference evidence="2" key="1">
    <citation type="submission" date="2016-11" db="EMBL/GenBank/DDBJ databases">
        <authorList>
            <person name="Varghese N."/>
            <person name="Submissions S."/>
        </authorList>
    </citation>
    <scope>NUCLEOTIDE SEQUENCE [LARGE SCALE GENOMIC DNA]</scope>
    <source>
        <strain evidence="2">DSM 19858</strain>
    </source>
</reference>
<sequence>MDLKKIGLFLFVFALCLFNCSKRDGNDNSDMAADSLTVFPLRYSDLKGLVPLGNLNPPGHTLPTGHTYLYFKDPTIKVPLLSPGNIQLIEVEINLREVGDSVVGQDYSLKFDLGKYYLNFGHVTDLADDIKAAMESASTSGNKRCKEPYDLNGTTFTDCVVKIDHFKVTAGQEIGKGGGQPGQYGLDMGAQIKGEEPPFNAVCPFIYYKRTVYEDIRQKFSNYDGSIPRTTEPLCGEYNYEIPNTASGIWKKQGLPLYPEDMQVALVKDNIQPEFPVFSISNSLTGLSSGVYYFDVQNTGVVNRKFEDVKSDGNTYCYDLKYKNTSTILGSMILKMSDDTTLDLEYRPDYDCSVNTDYTFSNKKVRYVKPQEVLDWLKQ</sequence>
<keyword evidence="2" id="KW-1185">Reference proteome</keyword>
<dbReference type="RefSeq" id="WP_072993448.1">
    <property type="nucleotide sequence ID" value="NZ_FQYU01000003.1"/>
</dbReference>
<evidence type="ECO:0000313" key="1">
    <source>
        <dbReference type="EMBL" id="SHJ26642.1"/>
    </source>
</evidence>
<organism evidence="1 2">
    <name type="scientific">Pseudozobellia thermophila</name>
    <dbReference type="NCBI Taxonomy" id="192903"/>
    <lineage>
        <taxon>Bacteria</taxon>
        <taxon>Pseudomonadati</taxon>
        <taxon>Bacteroidota</taxon>
        <taxon>Flavobacteriia</taxon>
        <taxon>Flavobacteriales</taxon>
        <taxon>Flavobacteriaceae</taxon>
        <taxon>Pseudozobellia</taxon>
    </lineage>
</organism>
<evidence type="ECO:0000313" key="2">
    <source>
        <dbReference type="Proteomes" id="UP000184543"/>
    </source>
</evidence>
<dbReference type="OrthoDB" id="1550741at2"/>
<protein>
    <submittedName>
        <fullName evidence="1">Uncharacterized protein</fullName>
    </submittedName>
</protein>
<accession>A0A1M6HWM7</accession>
<name>A0A1M6HWM7_9FLAO</name>
<dbReference type="AlphaFoldDB" id="A0A1M6HWM7"/>
<proteinExistence type="predicted"/>
<dbReference type="Proteomes" id="UP000184543">
    <property type="component" value="Unassembled WGS sequence"/>
</dbReference>
<gene>
    <name evidence="1" type="ORF">SAMN04488513_103218</name>
</gene>